<gene>
    <name evidence="4" type="ORF">METZ01_LOCUS82401</name>
</gene>
<dbReference type="Gene3D" id="3.90.1150.10">
    <property type="entry name" value="Aspartate Aminotransferase, domain 1"/>
    <property type="match status" value="1"/>
</dbReference>
<dbReference type="AlphaFoldDB" id="A0A381UQE1"/>
<sequence length="349" mass="38316">VGKDRGFDYSRASNPTRKRLEENVASLETGTYGVAFSSGMAATTSLFQTLSKEDHVIISRNVYGGTFRMATQVLSKQGLYFDFVDTRDLSNLYDKINPNTKWVFIETPTNPLLELTDIQAVADLCKDANIKLAVDNTFMSPYGQRPLDLGADCVVHSSTKYIGGHSDVLGGAIVTRDDELASQLYFIQKSGGAVPSPFDCWLLLRSTKTLALRVKKASENALLLAKMLDAHPSVLHTIYPGLQNHPQHQLAKRQQKTPSGESIYGGIVSINLGSKKKCDDFLSRSSVFSLAESLGGVESLVCVPYEMTHADVPMDVKRSINLVPELIRLSVGIEHIDDLMADIEQALED</sequence>
<dbReference type="GO" id="GO:0005737">
    <property type="term" value="C:cytoplasm"/>
    <property type="evidence" value="ECO:0007669"/>
    <property type="project" value="TreeGrafter"/>
</dbReference>
<reference evidence="4" key="1">
    <citation type="submission" date="2018-05" db="EMBL/GenBank/DDBJ databases">
        <authorList>
            <person name="Lanie J.A."/>
            <person name="Ng W.-L."/>
            <person name="Kazmierczak K.M."/>
            <person name="Andrzejewski T.M."/>
            <person name="Davidsen T.M."/>
            <person name="Wayne K.J."/>
            <person name="Tettelin H."/>
            <person name="Glass J.I."/>
            <person name="Rusch D."/>
            <person name="Podicherti R."/>
            <person name="Tsui H.-C.T."/>
            <person name="Winkler M.E."/>
        </authorList>
    </citation>
    <scope>NUCLEOTIDE SEQUENCE</scope>
</reference>
<protein>
    <recommendedName>
        <fullName evidence="5">Cystathionine gamma-synthase</fullName>
    </recommendedName>
</protein>
<name>A0A381UQE1_9ZZZZ</name>
<evidence type="ECO:0000313" key="4">
    <source>
        <dbReference type="EMBL" id="SVA29547.1"/>
    </source>
</evidence>
<accession>A0A381UQE1</accession>
<feature type="non-terminal residue" evidence="4">
    <location>
        <position position="1"/>
    </location>
</feature>
<dbReference type="GO" id="GO:0004123">
    <property type="term" value="F:cystathionine gamma-lyase activity"/>
    <property type="evidence" value="ECO:0007669"/>
    <property type="project" value="TreeGrafter"/>
</dbReference>
<dbReference type="GO" id="GO:0030170">
    <property type="term" value="F:pyridoxal phosphate binding"/>
    <property type="evidence" value="ECO:0007669"/>
    <property type="project" value="InterPro"/>
</dbReference>
<dbReference type="CDD" id="cd00614">
    <property type="entry name" value="CGS_like"/>
    <property type="match status" value="1"/>
</dbReference>
<comment type="similarity">
    <text evidence="2">Belongs to the trans-sulfuration enzymes family.</text>
</comment>
<dbReference type="PANTHER" id="PTHR11808">
    <property type="entry name" value="TRANS-SULFURATION ENZYME FAMILY MEMBER"/>
    <property type="match status" value="1"/>
</dbReference>
<keyword evidence="3" id="KW-0663">Pyridoxal phosphate</keyword>
<dbReference type="Gene3D" id="3.40.640.10">
    <property type="entry name" value="Type I PLP-dependent aspartate aminotransferase-like (Major domain)"/>
    <property type="match status" value="1"/>
</dbReference>
<dbReference type="PIRSF" id="PIRSF001434">
    <property type="entry name" value="CGS"/>
    <property type="match status" value="1"/>
</dbReference>
<evidence type="ECO:0008006" key="5">
    <source>
        <dbReference type="Google" id="ProtNLM"/>
    </source>
</evidence>
<dbReference type="EMBL" id="UINC01006772">
    <property type="protein sequence ID" value="SVA29547.1"/>
    <property type="molecule type" value="Genomic_DNA"/>
</dbReference>
<evidence type="ECO:0000256" key="3">
    <source>
        <dbReference type="ARBA" id="ARBA00022898"/>
    </source>
</evidence>
<dbReference type="GO" id="GO:0019346">
    <property type="term" value="P:transsulfuration"/>
    <property type="evidence" value="ECO:0007669"/>
    <property type="project" value="InterPro"/>
</dbReference>
<organism evidence="4">
    <name type="scientific">marine metagenome</name>
    <dbReference type="NCBI Taxonomy" id="408172"/>
    <lineage>
        <taxon>unclassified sequences</taxon>
        <taxon>metagenomes</taxon>
        <taxon>ecological metagenomes</taxon>
    </lineage>
</organism>
<proteinExistence type="inferred from homology"/>
<evidence type="ECO:0000256" key="1">
    <source>
        <dbReference type="ARBA" id="ARBA00001933"/>
    </source>
</evidence>
<dbReference type="PANTHER" id="PTHR11808:SF15">
    <property type="entry name" value="CYSTATHIONINE GAMMA-LYASE"/>
    <property type="match status" value="1"/>
</dbReference>
<dbReference type="InterPro" id="IPR000277">
    <property type="entry name" value="Cys/Met-Metab_PyrdxlP-dep_enz"/>
</dbReference>
<dbReference type="GO" id="GO:0019343">
    <property type="term" value="P:cysteine biosynthetic process via cystathionine"/>
    <property type="evidence" value="ECO:0007669"/>
    <property type="project" value="TreeGrafter"/>
</dbReference>
<comment type="cofactor">
    <cofactor evidence="1">
        <name>pyridoxal 5'-phosphate</name>
        <dbReference type="ChEBI" id="CHEBI:597326"/>
    </cofactor>
</comment>
<dbReference type="FunFam" id="3.40.640.10:FF:000009">
    <property type="entry name" value="Cystathionine gamma-synthase homolog"/>
    <property type="match status" value="1"/>
</dbReference>
<dbReference type="InterPro" id="IPR015424">
    <property type="entry name" value="PyrdxlP-dep_Trfase"/>
</dbReference>
<dbReference type="InterPro" id="IPR015422">
    <property type="entry name" value="PyrdxlP-dep_Trfase_small"/>
</dbReference>
<dbReference type="SUPFAM" id="SSF53383">
    <property type="entry name" value="PLP-dependent transferases"/>
    <property type="match status" value="1"/>
</dbReference>
<dbReference type="InterPro" id="IPR015421">
    <property type="entry name" value="PyrdxlP-dep_Trfase_major"/>
</dbReference>
<dbReference type="Pfam" id="PF01053">
    <property type="entry name" value="Cys_Met_Meta_PP"/>
    <property type="match status" value="1"/>
</dbReference>
<evidence type="ECO:0000256" key="2">
    <source>
        <dbReference type="ARBA" id="ARBA00009077"/>
    </source>
</evidence>